<dbReference type="Proteomes" id="UP000184147">
    <property type="component" value="Unassembled WGS sequence"/>
</dbReference>
<dbReference type="GO" id="GO:0009007">
    <property type="term" value="F:site-specific DNA-methyltransferase (adenine-specific) activity"/>
    <property type="evidence" value="ECO:0007669"/>
    <property type="project" value="UniProtKB-EC"/>
</dbReference>
<proteinExistence type="inferred from homology"/>
<name>A0A1M5EBE8_9FLAO</name>
<accession>A0A1M5EBE8</accession>
<comment type="similarity">
    <text evidence="1">Belongs to the N(4)/N(6)-methyltransferase family.</text>
</comment>
<reference evidence="8 9" key="1">
    <citation type="submission" date="2016-11" db="EMBL/GenBank/DDBJ databases">
        <authorList>
            <person name="Jaros S."/>
            <person name="Januszkiewicz K."/>
            <person name="Wedrychowicz H."/>
        </authorList>
    </citation>
    <scope>NUCLEOTIDE SEQUENCE [LARGE SCALE GENOMIC DNA]</scope>
    <source>
        <strain evidence="8 9">DSM 25660</strain>
    </source>
</reference>
<sequence length="606" mass="68574">MEKITSLTSADIVADNIQLLKQLFPTIVKENKIELNELKSLLGENVEEKDEYYRFTWAGKNQARLEANKPTTATLRPNKADSKDWDTTSNIFIEGDNLEVLKLLQKSYANKIKMIYIDPPYNTGKDFVYKDNYADNLGNYLELTGQLDESGKKISTNTESDGRYHSNWLNMMYPRLRLARNLMTDDGVIFISIDDNEVHNLRKLCDEIFGEDNLIAQICHKARASVSNDKIISSNHNHILFYAKAKNVIFDNRKNIGLKPNLEGFDKSDENGFYKLVPVDGPGGAKKGNPHYEFEGITGYWRFSKERMTEMFKNGQVVKTTNNLQQKYYLSDAKNSRRTATTWWDENLYTSTATARLKTLLGSNAFDTPKPIELLEKMLELSNTQNSLILDFFAGSGTTAHAVMQLNAEDGGNRKCISVQLPEPTDEKSEAFKAGYATIAEITKERIRRAGEKIKQDFKDKEGIEKLDVGFKAFKLDSSNIVAWDGNPDKLAEQLDAFANNIKTDRTEEDILFEILLKYGLDLTVAIEEKTIAGQKVYSVGLGTLFICLANTITPEISEGIGAWKQELAPTRCRVIYKDTGFNSDKDKVNAMQILKRFGVEEVNSI</sequence>
<dbReference type="EMBL" id="FQVQ01000018">
    <property type="protein sequence ID" value="SHF76548.1"/>
    <property type="molecule type" value="Genomic_DNA"/>
</dbReference>
<evidence type="ECO:0000259" key="7">
    <source>
        <dbReference type="Pfam" id="PF01555"/>
    </source>
</evidence>
<dbReference type="OrthoDB" id="9800801at2"/>
<dbReference type="InterPro" id="IPR002295">
    <property type="entry name" value="N4/N6-MTase_EcoPI_Mod-like"/>
</dbReference>
<protein>
    <recommendedName>
        <fullName evidence="2">site-specific DNA-methyltransferase (adenine-specific)</fullName>
        <ecNumber evidence="2">2.1.1.72</ecNumber>
    </recommendedName>
</protein>
<dbReference type="Gene3D" id="3.40.50.150">
    <property type="entry name" value="Vaccinia Virus protein VP39"/>
    <property type="match status" value="1"/>
</dbReference>
<keyword evidence="5" id="KW-0949">S-adenosyl-L-methionine</keyword>
<dbReference type="GO" id="GO:0032259">
    <property type="term" value="P:methylation"/>
    <property type="evidence" value="ECO:0007669"/>
    <property type="project" value="UniProtKB-KW"/>
</dbReference>
<evidence type="ECO:0000256" key="3">
    <source>
        <dbReference type="ARBA" id="ARBA00022603"/>
    </source>
</evidence>
<evidence type="ECO:0000256" key="4">
    <source>
        <dbReference type="ARBA" id="ARBA00022679"/>
    </source>
</evidence>
<gene>
    <name evidence="8" type="ORF">SAMN05444377_11844</name>
</gene>
<dbReference type="InterPro" id="IPR029063">
    <property type="entry name" value="SAM-dependent_MTases_sf"/>
</dbReference>
<dbReference type="AlphaFoldDB" id="A0A1M5EBE8"/>
<dbReference type="PROSITE" id="PS00092">
    <property type="entry name" value="N6_MTASE"/>
    <property type="match status" value="1"/>
</dbReference>
<evidence type="ECO:0000256" key="1">
    <source>
        <dbReference type="ARBA" id="ARBA00006594"/>
    </source>
</evidence>
<dbReference type="Pfam" id="PF01555">
    <property type="entry name" value="N6_N4_Mtase"/>
    <property type="match status" value="1"/>
</dbReference>
<keyword evidence="4 8" id="KW-0808">Transferase</keyword>
<comment type="catalytic activity">
    <reaction evidence="6">
        <text>a 2'-deoxyadenosine in DNA + S-adenosyl-L-methionine = an N(6)-methyl-2'-deoxyadenosine in DNA + S-adenosyl-L-homocysteine + H(+)</text>
        <dbReference type="Rhea" id="RHEA:15197"/>
        <dbReference type="Rhea" id="RHEA-COMP:12418"/>
        <dbReference type="Rhea" id="RHEA-COMP:12419"/>
        <dbReference type="ChEBI" id="CHEBI:15378"/>
        <dbReference type="ChEBI" id="CHEBI:57856"/>
        <dbReference type="ChEBI" id="CHEBI:59789"/>
        <dbReference type="ChEBI" id="CHEBI:90615"/>
        <dbReference type="ChEBI" id="CHEBI:90616"/>
        <dbReference type="EC" id="2.1.1.72"/>
    </reaction>
</comment>
<dbReference type="GO" id="GO:0003677">
    <property type="term" value="F:DNA binding"/>
    <property type="evidence" value="ECO:0007669"/>
    <property type="project" value="InterPro"/>
</dbReference>
<organism evidence="8 9">
    <name type="scientific">Flavobacterium fontis</name>
    <dbReference type="NCBI Taxonomy" id="1124188"/>
    <lineage>
        <taxon>Bacteria</taxon>
        <taxon>Pseudomonadati</taxon>
        <taxon>Bacteroidota</taxon>
        <taxon>Flavobacteriia</taxon>
        <taxon>Flavobacteriales</taxon>
        <taxon>Flavobacteriaceae</taxon>
        <taxon>Flavobacterium</taxon>
    </lineage>
</organism>
<dbReference type="SUPFAM" id="SSF53335">
    <property type="entry name" value="S-adenosyl-L-methionine-dependent methyltransferases"/>
    <property type="match status" value="1"/>
</dbReference>
<keyword evidence="3 8" id="KW-0489">Methyltransferase</keyword>
<dbReference type="STRING" id="1124188.SAMN05444377_11844"/>
<evidence type="ECO:0000256" key="6">
    <source>
        <dbReference type="ARBA" id="ARBA00047942"/>
    </source>
</evidence>
<feature type="domain" description="DNA methylase N-4/N-6" evidence="7">
    <location>
        <begin position="112"/>
        <end position="409"/>
    </location>
</feature>
<dbReference type="PRINTS" id="PR00506">
    <property type="entry name" value="D21N6MTFRASE"/>
</dbReference>
<evidence type="ECO:0000313" key="9">
    <source>
        <dbReference type="Proteomes" id="UP000184147"/>
    </source>
</evidence>
<keyword evidence="9" id="KW-1185">Reference proteome</keyword>
<dbReference type="PIRSF" id="PIRSF015855">
    <property type="entry name" value="TypeIII_Mtase_mKpnI"/>
    <property type="match status" value="1"/>
</dbReference>
<dbReference type="GO" id="GO:0008170">
    <property type="term" value="F:N-methyltransferase activity"/>
    <property type="evidence" value="ECO:0007669"/>
    <property type="project" value="InterPro"/>
</dbReference>
<evidence type="ECO:0000256" key="2">
    <source>
        <dbReference type="ARBA" id="ARBA00011900"/>
    </source>
</evidence>
<evidence type="ECO:0000313" key="8">
    <source>
        <dbReference type="EMBL" id="SHF76548.1"/>
    </source>
</evidence>
<dbReference type="EC" id="2.1.1.72" evidence="2"/>
<dbReference type="InterPro" id="IPR002941">
    <property type="entry name" value="DNA_methylase_N4/N6"/>
</dbReference>
<evidence type="ECO:0000256" key="5">
    <source>
        <dbReference type="ARBA" id="ARBA00022691"/>
    </source>
</evidence>
<dbReference type="InterPro" id="IPR002052">
    <property type="entry name" value="DNA_methylase_N6_adenine_CS"/>
</dbReference>